<proteinExistence type="predicted"/>
<dbReference type="AlphaFoldDB" id="D2EE72"/>
<feature type="region of interest" description="Disordered" evidence="1">
    <location>
        <begin position="1"/>
        <end position="24"/>
    </location>
</feature>
<feature type="compositionally biased region" description="Basic residues" evidence="1">
    <location>
        <begin position="1"/>
        <end position="18"/>
    </location>
</feature>
<evidence type="ECO:0000256" key="1">
    <source>
        <dbReference type="SAM" id="MobiDB-lite"/>
    </source>
</evidence>
<sequence>MANLLRKKLALKRKSMRKDRKDDNKFEAKLNKIINQKT</sequence>
<dbReference type="EMBL" id="GG730038">
    <property type="protein sequence ID" value="EEZ93327.1"/>
    <property type="molecule type" value="Genomic_DNA"/>
</dbReference>
<organism evidence="2 3">
    <name type="scientific">Candidatus Parvarchaeum acidiphilum ARMAN-4</name>
    <dbReference type="NCBI Taxonomy" id="662760"/>
    <lineage>
        <taxon>Archaea</taxon>
        <taxon>Candidatus Parvarchaeota</taxon>
        <taxon>Candidatus Parvarchaeum</taxon>
    </lineage>
</organism>
<evidence type="ECO:0000313" key="3">
    <source>
        <dbReference type="Proteomes" id="UP000009375"/>
    </source>
</evidence>
<protein>
    <submittedName>
        <fullName evidence="2">Uncharacterized protein</fullName>
    </submittedName>
</protein>
<name>D2EE72_PARA4</name>
<dbReference type="Proteomes" id="UP000009375">
    <property type="component" value="Unassembled WGS sequence"/>
</dbReference>
<reference evidence="2 3" key="1">
    <citation type="journal article" date="2010" name="Proc. Natl. Acad. Sci. U.S.A.">
        <title>Enigmatic, ultrasmall, uncultivated Archaea.</title>
        <authorList>
            <person name="Baker B.J."/>
            <person name="Comolli L.R."/>
            <person name="Dick G.J."/>
            <person name="Hauser L.J."/>
            <person name="Hyatt D."/>
            <person name="Dill B.D."/>
            <person name="Land M.L."/>
            <person name="Verberkmoes N.C."/>
            <person name="Hettich R.L."/>
            <person name="Banfield J.F."/>
        </authorList>
    </citation>
    <scope>NUCLEOTIDE SEQUENCE [LARGE SCALE GENOMIC DNA]</scope>
</reference>
<evidence type="ECO:0000313" key="2">
    <source>
        <dbReference type="EMBL" id="EEZ93327.1"/>
    </source>
</evidence>
<gene>
    <name evidence="2" type="ORF">BJBARM4_0004</name>
</gene>
<accession>D2EE72</accession>